<feature type="compositionally biased region" description="Low complexity" evidence="1">
    <location>
        <begin position="74"/>
        <end position="87"/>
    </location>
</feature>
<feature type="compositionally biased region" description="Basic residues" evidence="1">
    <location>
        <begin position="32"/>
        <end position="44"/>
    </location>
</feature>
<gene>
    <name evidence="2" type="ORF">PFISCL1PPCAC_16849</name>
</gene>
<protein>
    <submittedName>
        <fullName evidence="2">Uncharacterized protein</fullName>
    </submittedName>
</protein>
<accession>A0AAV5W136</accession>
<evidence type="ECO:0000313" key="2">
    <source>
        <dbReference type="EMBL" id="GMT25552.1"/>
    </source>
</evidence>
<reference evidence="2" key="1">
    <citation type="submission" date="2023-10" db="EMBL/GenBank/DDBJ databases">
        <title>Genome assembly of Pristionchus species.</title>
        <authorList>
            <person name="Yoshida K."/>
            <person name="Sommer R.J."/>
        </authorList>
    </citation>
    <scope>NUCLEOTIDE SEQUENCE</scope>
    <source>
        <strain evidence="2">RS5133</strain>
    </source>
</reference>
<feature type="non-terminal residue" evidence="2">
    <location>
        <position position="322"/>
    </location>
</feature>
<organism evidence="2 3">
    <name type="scientific">Pristionchus fissidentatus</name>
    <dbReference type="NCBI Taxonomy" id="1538716"/>
    <lineage>
        <taxon>Eukaryota</taxon>
        <taxon>Metazoa</taxon>
        <taxon>Ecdysozoa</taxon>
        <taxon>Nematoda</taxon>
        <taxon>Chromadorea</taxon>
        <taxon>Rhabditida</taxon>
        <taxon>Rhabditina</taxon>
        <taxon>Diplogasteromorpha</taxon>
        <taxon>Diplogasteroidea</taxon>
        <taxon>Neodiplogasteridae</taxon>
        <taxon>Pristionchus</taxon>
    </lineage>
</organism>
<feature type="compositionally biased region" description="Basic and acidic residues" evidence="1">
    <location>
        <begin position="1"/>
        <end position="11"/>
    </location>
</feature>
<sequence length="322" mass="36733">PFFTKFRESFRSFRSSRSSRSKKQQESSGDGKKKRGRKNKKKKKQENSDSEVLVEMGKNSNKSKKEERKGDMLAEATAAAPTEGPAPSEQGTYARLKQRIEDRKVARETARQQEKNFLEYRKIMILYEHKPTTKALAKPADDYFPKRKFAFKDMAFGARKSYFLSLRPNAKFAVWHGQKKEAEQREQEKILNTKTRAKTMVVATAAAHEKKAIEDANAAQKLAAADAAIEMMDDQIQQLDKVSKQFISYGTEPPLKGDEVKGTRHMMPMAKGEDGRRTFFWIATEGEDEVTDEDCPIDSDKVQEVLNGQLKVKVAEFGRKDF</sequence>
<name>A0AAV5W136_9BILA</name>
<feature type="compositionally biased region" description="Basic and acidic residues" evidence="1">
    <location>
        <begin position="63"/>
        <end position="72"/>
    </location>
</feature>
<feature type="non-terminal residue" evidence="2">
    <location>
        <position position="1"/>
    </location>
</feature>
<keyword evidence="3" id="KW-1185">Reference proteome</keyword>
<comment type="caution">
    <text evidence="2">The sequence shown here is derived from an EMBL/GenBank/DDBJ whole genome shotgun (WGS) entry which is preliminary data.</text>
</comment>
<evidence type="ECO:0000256" key="1">
    <source>
        <dbReference type="SAM" id="MobiDB-lite"/>
    </source>
</evidence>
<evidence type="ECO:0000313" key="3">
    <source>
        <dbReference type="Proteomes" id="UP001432322"/>
    </source>
</evidence>
<dbReference type="EMBL" id="BTSY01000004">
    <property type="protein sequence ID" value="GMT25552.1"/>
    <property type="molecule type" value="Genomic_DNA"/>
</dbReference>
<feature type="region of interest" description="Disordered" evidence="1">
    <location>
        <begin position="1"/>
        <end position="93"/>
    </location>
</feature>
<dbReference type="AlphaFoldDB" id="A0AAV5W136"/>
<proteinExistence type="predicted"/>
<dbReference type="Proteomes" id="UP001432322">
    <property type="component" value="Unassembled WGS sequence"/>
</dbReference>